<comment type="caution">
    <text evidence="1">The sequence shown here is derived from an EMBL/GenBank/DDBJ whole genome shotgun (WGS) entry which is preliminary data.</text>
</comment>
<sequence>CSSIACTSDTCNTGFPSGTGPVPPPESGAPTLPLYSCEGTGLNFEVNFCPGGFFP</sequence>
<feature type="non-terminal residue" evidence="1">
    <location>
        <position position="55"/>
    </location>
</feature>
<feature type="non-terminal residue" evidence="1">
    <location>
        <position position="1"/>
    </location>
</feature>
<dbReference type="EMBL" id="MU157836">
    <property type="protein sequence ID" value="KAF9531210.1"/>
    <property type="molecule type" value="Genomic_DNA"/>
</dbReference>
<accession>A0A9P6ELB1</accession>
<gene>
    <name evidence="1" type="ORF">CPB83DRAFT_730109</name>
</gene>
<name>A0A9P6ELB1_9AGAR</name>
<dbReference type="AlphaFoldDB" id="A0A9P6ELB1"/>
<keyword evidence="2" id="KW-1185">Reference proteome</keyword>
<proteinExistence type="predicted"/>
<dbReference type="Proteomes" id="UP000807306">
    <property type="component" value="Unassembled WGS sequence"/>
</dbReference>
<organism evidence="1 2">
    <name type="scientific">Crepidotus variabilis</name>
    <dbReference type="NCBI Taxonomy" id="179855"/>
    <lineage>
        <taxon>Eukaryota</taxon>
        <taxon>Fungi</taxon>
        <taxon>Dikarya</taxon>
        <taxon>Basidiomycota</taxon>
        <taxon>Agaricomycotina</taxon>
        <taxon>Agaricomycetes</taxon>
        <taxon>Agaricomycetidae</taxon>
        <taxon>Agaricales</taxon>
        <taxon>Agaricineae</taxon>
        <taxon>Crepidotaceae</taxon>
        <taxon>Crepidotus</taxon>
    </lineage>
</organism>
<protein>
    <submittedName>
        <fullName evidence="1">Uncharacterized protein</fullName>
    </submittedName>
</protein>
<reference evidence="1" key="1">
    <citation type="submission" date="2020-11" db="EMBL/GenBank/DDBJ databases">
        <authorList>
            <consortium name="DOE Joint Genome Institute"/>
            <person name="Ahrendt S."/>
            <person name="Riley R."/>
            <person name="Andreopoulos W."/>
            <person name="Labutti K."/>
            <person name="Pangilinan J."/>
            <person name="Ruiz-Duenas F.J."/>
            <person name="Barrasa J.M."/>
            <person name="Sanchez-Garcia M."/>
            <person name="Camarero S."/>
            <person name="Miyauchi S."/>
            <person name="Serrano A."/>
            <person name="Linde D."/>
            <person name="Babiker R."/>
            <person name="Drula E."/>
            <person name="Ayuso-Fernandez I."/>
            <person name="Pacheco R."/>
            <person name="Padilla G."/>
            <person name="Ferreira P."/>
            <person name="Barriuso J."/>
            <person name="Kellner H."/>
            <person name="Castanera R."/>
            <person name="Alfaro M."/>
            <person name="Ramirez L."/>
            <person name="Pisabarro A.G."/>
            <person name="Kuo A."/>
            <person name="Tritt A."/>
            <person name="Lipzen A."/>
            <person name="He G."/>
            <person name="Yan M."/>
            <person name="Ng V."/>
            <person name="Cullen D."/>
            <person name="Martin F."/>
            <person name="Rosso M.-N."/>
            <person name="Henrissat B."/>
            <person name="Hibbett D."/>
            <person name="Martinez A.T."/>
            <person name="Grigoriev I.V."/>
        </authorList>
    </citation>
    <scope>NUCLEOTIDE SEQUENCE</scope>
    <source>
        <strain evidence="1">CBS 506.95</strain>
    </source>
</reference>
<evidence type="ECO:0000313" key="2">
    <source>
        <dbReference type="Proteomes" id="UP000807306"/>
    </source>
</evidence>
<evidence type="ECO:0000313" key="1">
    <source>
        <dbReference type="EMBL" id="KAF9531210.1"/>
    </source>
</evidence>